<organism evidence="5 6">
    <name type="scientific">Paenibacillus beijingensis</name>
    <dbReference type="NCBI Taxonomy" id="1126833"/>
    <lineage>
        <taxon>Bacteria</taxon>
        <taxon>Bacillati</taxon>
        <taxon>Bacillota</taxon>
        <taxon>Bacilli</taxon>
        <taxon>Bacillales</taxon>
        <taxon>Paenibacillaceae</taxon>
        <taxon>Paenibacillus</taxon>
    </lineage>
</organism>
<evidence type="ECO:0000313" key="5">
    <source>
        <dbReference type="EMBL" id="AJY77685.1"/>
    </source>
</evidence>
<protein>
    <recommendedName>
        <fullName evidence="4">NADP-dependent oxidoreductase domain-containing protein</fullName>
    </recommendedName>
</protein>
<reference evidence="6" key="2">
    <citation type="submission" date="2015-03" db="EMBL/GenBank/DDBJ databases">
        <title>Genome sequence of Paenibacillus beijingensis strain DSM 24997T.</title>
        <authorList>
            <person name="Kwak Y."/>
            <person name="Shin J.-H."/>
        </authorList>
    </citation>
    <scope>NUCLEOTIDE SEQUENCE [LARGE SCALE GENOMIC DNA]</scope>
    <source>
        <strain evidence="6">DSM 24997</strain>
    </source>
</reference>
<gene>
    <name evidence="5" type="ORF">VN24_12170</name>
</gene>
<dbReference type="PRINTS" id="PR00069">
    <property type="entry name" value="ALDKETRDTASE"/>
</dbReference>
<dbReference type="PANTHER" id="PTHR43638">
    <property type="entry name" value="OXIDOREDUCTASE, ALDO/KETO REDUCTASE FAMILY PROTEIN"/>
    <property type="match status" value="1"/>
</dbReference>
<dbReference type="EMBL" id="CP011058">
    <property type="protein sequence ID" value="AJY77685.1"/>
    <property type="molecule type" value="Genomic_DNA"/>
</dbReference>
<dbReference type="SUPFAM" id="SSF51430">
    <property type="entry name" value="NAD(P)-linked oxidoreductase"/>
    <property type="match status" value="1"/>
</dbReference>
<dbReference type="Proteomes" id="UP000032633">
    <property type="component" value="Chromosome"/>
</dbReference>
<evidence type="ECO:0000256" key="3">
    <source>
        <dbReference type="PIRSR" id="PIRSR000097-3"/>
    </source>
</evidence>
<reference evidence="5 6" key="1">
    <citation type="journal article" date="2015" name="J. Biotechnol.">
        <title>Complete genome sequence of Paenibacillus beijingensis 7188(T) (=DSM 24997(T)), a novel rhizobacterium from jujube garden soil.</title>
        <authorList>
            <person name="Kwak Y."/>
            <person name="Shin J.H."/>
        </authorList>
    </citation>
    <scope>NUCLEOTIDE SEQUENCE [LARGE SCALE GENOMIC DNA]</scope>
    <source>
        <strain evidence="5 6">DSM 24997</strain>
    </source>
</reference>
<feature type="active site" description="Proton donor" evidence="1">
    <location>
        <position position="70"/>
    </location>
</feature>
<dbReference type="CDD" id="cd19138">
    <property type="entry name" value="AKR_YeaE"/>
    <property type="match status" value="1"/>
</dbReference>
<dbReference type="AlphaFoldDB" id="A0A0D5NRB9"/>
<dbReference type="InterPro" id="IPR023210">
    <property type="entry name" value="NADP_OxRdtase_dom"/>
</dbReference>
<evidence type="ECO:0000313" key="6">
    <source>
        <dbReference type="Proteomes" id="UP000032633"/>
    </source>
</evidence>
<name>A0A0D5NRB9_9BACL</name>
<dbReference type="KEGG" id="pbj:VN24_12170"/>
<dbReference type="PANTHER" id="PTHR43638:SF3">
    <property type="entry name" value="ALDEHYDE REDUCTASE"/>
    <property type="match status" value="1"/>
</dbReference>
<dbReference type="Gene3D" id="3.20.20.100">
    <property type="entry name" value="NADP-dependent oxidoreductase domain"/>
    <property type="match status" value="1"/>
</dbReference>
<keyword evidence="6" id="KW-1185">Reference proteome</keyword>
<feature type="domain" description="NADP-dependent oxidoreductase" evidence="4">
    <location>
        <begin position="32"/>
        <end position="285"/>
    </location>
</feature>
<evidence type="ECO:0000259" key="4">
    <source>
        <dbReference type="Pfam" id="PF00248"/>
    </source>
</evidence>
<proteinExistence type="predicted"/>
<dbReference type="OrthoDB" id="9773828at2"/>
<dbReference type="PIRSF" id="PIRSF000097">
    <property type="entry name" value="AKR"/>
    <property type="match status" value="1"/>
</dbReference>
<sequence length="299" mass="32879">MEGAAREQTEQIASRLSKRKVRLPDGTSLPCIGQGTWQMGDDPSARKEEIRALRFGVELGMKVIDTAEMYGDGRAETLVGEAIRGVRDEVFLVSKVLPHNAGGSRLARSCEQSLKRLGTDVVDLYLLHWRGSVPLSDTVEGMEKLVQAGKIRRWGVSNLDTDDMEELFKLAKGTHCATNQVLYHLGSRGIEFDLLPWMRERSMPVMAYCPLAQAGSLRRGMTDHPVVKEIAADHNASALQLLLAWCVRGGNVLAIPKASTTDHVLDNAKAGMIELSPEELARLNDIFPAPTEQVPLDIV</sequence>
<feature type="site" description="Lowers pKa of active site Tyr" evidence="3">
    <location>
        <position position="95"/>
    </location>
</feature>
<accession>A0A0D5NRB9</accession>
<evidence type="ECO:0000256" key="2">
    <source>
        <dbReference type="PIRSR" id="PIRSR000097-2"/>
    </source>
</evidence>
<dbReference type="PATRIC" id="fig|1126833.4.peg.2666"/>
<evidence type="ECO:0000256" key="1">
    <source>
        <dbReference type="PIRSR" id="PIRSR000097-1"/>
    </source>
</evidence>
<dbReference type="InterPro" id="IPR036812">
    <property type="entry name" value="NAD(P)_OxRdtase_dom_sf"/>
</dbReference>
<dbReference type="InterPro" id="IPR020471">
    <property type="entry name" value="AKR"/>
</dbReference>
<dbReference type="HOGENOM" id="CLU_023205_2_3_9"/>
<dbReference type="GO" id="GO:0016491">
    <property type="term" value="F:oxidoreductase activity"/>
    <property type="evidence" value="ECO:0007669"/>
    <property type="project" value="InterPro"/>
</dbReference>
<feature type="binding site" evidence="2">
    <location>
        <position position="128"/>
    </location>
    <ligand>
        <name>substrate</name>
    </ligand>
</feature>
<dbReference type="Pfam" id="PF00248">
    <property type="entry name" value="Aldo_ket_red"/>
    <property type="match status" value="1"/>
</dbReference>
<dbReference type="STRING" id="1126833.VN24_12170"/>